<keyword evidence="3 5" id="KW-1133">Transmembrane helix</keyword>
<dbReference type="EMBL" id="CAKKNE010000005">
    <property type="protein sequence ID" value="CAH0377846.1"/>
    <property type="molecule type" value="Genomic_DNA"/>
</dbReference>
<dbReference type="OrthoDB" id="417037at2759"/>
<evidence type="ECO:0000256" key="5">
    <source>
        <dbReference type="SAM" id="Phobius"/>
    </source>
</evidence>
<feature type="transmembrane region" description="Helical" evidence="5">
    <location>
        <begin position="181"/>
        <end position="198"/>
    </location>
</feature>
<comment type="caution">
    <text evidence="6">The sequence shown here is derived from an EMBL/GenBank/DDBJ whole genome shotgun (WGS) entry which is preliminary data.</text>
</comment>
<feature type="transmembrane region" description="Helical" evidence="5">
    <location>
        <begin position="149"/>
        <end position="169"/>
    </location>
</feature>
<evidence type="ECO:0008006" key="8">
    <source>
        <dbReference type="Google" id="ProtNLM"/>
    </source>
</evidence>
<protein>
    <recommendedName>
        <fullName evidence="8">Sugar phosphate transporter domain-containing protein</fullName>
    </recommendedName>
</protein>
<organism evidence="6 7">
    <name type="scientific">Pelagomonas calceolata</name>
    <dbReference type="NCBI Taxonomy" id="35677"/>
    <lineage>
        <taxon>Eukaryota</taxon>
        <taxon>Sar</taxon>
        <taxon>Stramenopiles</taxon>
        <taxon>Ochrophyta</taxon>
        <taxon>Pelagophyceae</taxon>
        <taxon>Pelagomonadales</taxon>
        <taxon>Pelagomonadaceae</taxon>
        <taxon>Pelagomonas</taxon>
    </lineage>
</organism>
<feature type="transmembrane region" description="Helical" evidence="5">
    <location>
        <begin position="70"/>
        <end position="89"/>
    </location>
</feature>
<dbReference type="Proteomes" id="UP000789595">
    <property type="component" value="Unassembled WGS sequence"/>
</dbReference>
<evidence type="ECO:0000256" key="3">
    <source>
        <dbReference type="ARBA" id="ARBA00022989"/>
    </source>
</evidence>
<feature type="transmembrane region" description="Helical" evidence="5">
    <location>
        <begin position="95"/>
        <end position="117"/>
    </location>
</feature>
<name>A0A8J2SQL3_9STRA</name>
<keyword evidence="4 5" id="KW-0472">Membrane</keyword>
<dbReference type="PANTHER" id="PTHR11132">
    <property type="entry name" value="SOLUTE CARRIER FAMILY 35"/>
    <property type="match status" value="1"/>
</dbReference>
<evidence type="ECO:0000313" key="6">
    <source>
        <dbReference type="EMBL" id="CAH0377846.1"/>
    </source>
</evidence>
<keyword evidence="2 5" id="KW-0812">Transmembrane</keyword>
<evidence type="ECO:0000313" key="7">
    <source>
        <dbReference type="Proteomes" id="UP000789595"/>
    </source>
</evidence>
<sequence length="292" mass="31906">MVGYACFLATGYSLNSATMAIANKWALTKFPHSGTLTCLQFGFSAGMVLLLKCCRVLDADALQLTKVKQFAPAVVMFYISIACNMRLLARATVDTFIVIRSVAPILTQVGEVFLLGADWPNRDAWLALLIISMGALGFAHNNLSQMSDPVVLFWASTYLLCITADMLIVKRVITAIKLKPWGYVYYNNLLALCVYPFWSLLTGEEIGRTDGLDDSTVMVAVATSCVLGLGISFFGLNTRLALSATAFTVLGAACKFLSIFLNMAVWHHHAPHPALPWLLLALSGSLFYQRVT</sequence>
<proteinExistence type="predicted"/>
<dbReference type="GO" id="GO:0016020">
    <property type="term" value="C:membrane"/>
    <property type="evidence" value="ECO:0007669"/>
    <property type="project" value="UniProtKB-SubCell"/>
</dbReference>
<feature type="transmembrane region" description="Helical" evidence="5">
    <location>
        <begin position="248"/>
        <end position="268"/>
    </location>
</feature>
<accession>A0A8J2SQL3</accession>
<gene>
    <name evidence="6" type="ORF">PECAL_5P23660</name>
</gene>
<evidence type="ECO:0000256" key="1">
    <source>
        <dbReference type="ARBA" id="ARBA00004141"/>
    </source>
</evidence>
<keyword evidence="7" id="KW-1185">Reference proteome</keyword>
<reference evidence="6" key="1">
    <citation type="submission" date="2021-11" db="EMBL/GenBank/DDBJ databases">
        <authorList>
            <consortium name="Genoscope - CEA"/>
            <person name="William W."/>
        </authorList>
    </citation>
    <scope>NUCLEOTIDE SEQUENCE</scope>
</reference>
<feature type="transmembrane region" description="Helical" evidence="5">
    <location>
        <begin position="218"/>
        <end position="236"/>
    </location>
</feature>
<dbReference type="InterPro" id="IPR050186">
    <property type="entry name" value="TPT_transporter"/>
</dbReference>
<evidence type="ECO:0000256" key="4">
    <source>
        <dbReference type="ARBA" id="ARBA00023136"/>
    </source>
</evidence>
<comment type="subcellular location">
    <subcellularLocation>
        <location evidence="1">Membrane</location>
        <topology evidence="1">Multi-pass membrane protein</topology>
    </subcellularLocation>
</comment>
<evidence type="ECO:0000256" key="2">
    <source>
        <dbReference type="ARBA" id="ARBA00022692"/>
    </source>
</evidence>
<dbReference type="AlphaFoldDB" id="A0A8J2SQL3"/>